<protein>
    <submittedName>
        <fullName evidence="1">Uncharacterized protein</fullName>
    </submittedName>
</protein>
<feature type="non-terminal residue" evidence="1">
    <location>
        <position position="1"/>
    </location>
</feature>
<accession>A0ABD3XU59</accession>
<reference evidence="1 2" key="1">
    <citation type="submission" date="2024-11" db="EMBL/GenBank/DDBJ databases">
        <title>Chromosome-level genome assembly of the freshwater bivalve Anodonta woodiana.</title>
        <authorList>
            <person name="Chen X."/>
        </authorList>
    </citation>
    <scope>NUCLEOTIDE SEQUENCE [LARGE SCALE GENOMIC DNA]</scope>
    <source>
        <strain evidence="1">MN2024</strain>
        <tissue evidence="1">Gills</tissue>
    </source>
</reference>
<feature type="non-terminal residue" evidence="1">
    <location>
        <position position="55"/>
    </location>
</feature>
<evidence type="ECO:0000313" key="2">
    <source>
        <dbReference type="Proteomes" id="UP001634394"/>
    </source>
</evidence>
<sequence>KNRMPSREMYQRNTTMVSDVSHLKKTHKITISTQMLCFQHCREENLTIVSHTSRM</sequence>
<dbReference type="AlphaFoldDB" id="A0ABD3XU59"/>
<keyword evidence="2" id="KW-1185">Reference proteome</keyword>
<gene>
    <name evidence="1" type="ORF">ACJMK2_001337</name>
</gene>
<dbReference type="Proteomes" id="UP001634394">
    <property type="component" value="Unassembled WGS sequence"/>
</dbReference>
<proteinExistence type="predicted"/>
<evidence type="ECO:0000313" key="1">
    <source>
        <dbReference type="EMBL" id="KAL3888978.1"/>
    </source>
</evidence>
<dbReference type="EMBL" id="JBJQND010000001">
    <property type="protein sequence ID" value="KAL3888978.1"/>
    <property type="molecule type" value="Genomic_DNA"/>
</dbReference>
<name>A0ABD3XU59_SINWO</name>
<organism evidence="1 2">
    <name type="scientific">Sinanodonta woodiana</name>
    <name type="common">Chinese pond mussel</name>
    <name type="synonym">Anodonta woodiana</name>
    <dbReference type="NCBI Taxonomy" id="1069815"/>
    <lineage>
        <taxon>Eukaryota</taxon>
        <taxon>Metazoa</taxon>
        <taxon>Spiralia</taxon>
        <taxon>Lophotrochozoa</taxon>
        <taxon>Mollusca</taxon>
        <taxon>Bivalvia</taxon>
        <taxon>Autobranchia</taxon>
        <taxon>Heteroconchia</taxon>
        <taxon>Palaeoheterodonta</taxon>
        <taxon>Unionida</taxon>
        <taxon>Unionoidea</taxon>
        <taxon>Unionidae</taxon>
        <taxon>Unioninae</taxon>
        <taxon>Sinanodonta</taxon>
    </lineage>
</organism>
<comment type="caution">
    <text evidence="1">The sequence shown here is derived from an EMBL/GenBank/DDBJ whole genome shotgun (WGS) entry which is preliminary data.</text>
</comment>